<dbReference type="GO" id="GO:0008270">
    <property type="term" value="F:zinc ion binding"/>
    <property type="evidence" value="ECO:0007669"/>
    <property type="project" value="UniProtKB-KW"/>
</dbReference>
<dbReference type="AlphaFoldDB" id="A0AAD8HVL5"/>
<feature type="transmembrane region" description="Helical" evidence="6">
    <location>
        <begin position="123"/>
        <end position="143"/>
    </location>
</feature>
<organism evidence="8 9">
    <name type="scientific">Heracleum sosnowskyi</name>
    <dbReference type="NCBI Taxonomy" id="360622"/>
    <lineage>
        <taxon>Eukaryota</taxon>
        <taxon>Viridiplantae</taxon>
        <taxon>Streptophyta</taxon>
        <taxon>Embryophyta</taxon>
        <taxon>Tracheophyta</taxon>
        <taxon>Spermatophyta</taxon>
        <taxon>Magnoliopsida</taxon>
        <taxon>eudicotyledons</taxon>
        <taxon>Gunneridae</taxon>
        <taxon>Pentapetalae</taxon>
        <taxon>asterids</taxon>
        <taxon>campanulids</taxon>
        <taxon>Apiales</taxon>
        <taxon>Apiaceae</taxon>
        <taxon>Apioideae</taxon>
        <taxon>apioid superclade</taxon>
        <taxon>Tordylieae</taxon>
        <taxon>Tordyliinae</taxon>
        <taxon>Heracleum</taxon>
    </lineage>
</organism>
<comment type="caution">
    <text evidence="8">The sequence shown here is derived from an EMBL/GenBank/DDBJ whole genome shotgun (WGS) entry which is preliminary data.</text>
</comment>
<keyword evidence="6" id="KW-0812">Transmembrane</keyword>
<proteinExistence type="predicted"/>
<accession>A0AAD8HVL5</accession>
<dbReference type="PANTHER" id="PTHR22894">
    <property type="entry name" value="RING-TYPE DOMAIN-CONTAINING PROTEIN"/>
    <property type="match status" value="1"/>
</dbReference>
<dbReference type="GO" id="GO:0061630">
    <property type="term" value="F:ubiquitin protein ligase activity"/>
    <property type="evidence" value="ECO:0007669"/>
    <property type="project" value="InterPro"/>
</dbReference>
<feature type="transmembrane region" description="Helical" evidence="6">
    <location>
        <begin position="188"/>
        <end position="211"/>
    </location>
</feature>
<dbReference type="Gene3D" id="3.30.40.10">
    <property type="entry name" value="Zinc/RING finger domain, C3HC4 (zinc finger)"/>
    <property type="match status" value="1"/>
</dbReference>
<dbReference type="PANTHER" id="PTHR22894:SF6">
    <property type="entry name" value="E3 UBIQUITIN-PROTEIN LIGASE RNF170-LIKE ISOFORM X1"/>
    <property type="match status" value="1"/>
</dbReference>
<dbReference type="SUPFAM" id="SSF57850">
    <property type="entry name" value="RING/U-box"/>
    <property type="match status" value="1"/>
</dbReference>
<keyword evidence="9" id="KW-1185">Reference proteome</keyword>
<dbReference type="SMART" id="SM00184">
    <property type="entry name" value="RING"/>
    <property type="match status" value="1"/>
</dbReference>
<evidence type="ECO:0000256" key="3">
    <source>
        <dbReference type="ARBA" id="ARBA00022833"/>
    </source>
</evidence>
<keyword evidence="3" id="KW-0862">Zinc</keyword>
<keyword evidence="6" id="KW-0472">Membrane</keyword>
<evidence type="ECO:0000256" key="5">
    <source>
        <dbReference type="SAM" id="MobiDB-lite"/>
    </source>
</evidence>
<evidence type="ECO:0000313" key="9">
    <source>
        <dbReference type="Proteomes" id="UP001237642"/>
    </source>
</evidence>
<reference evidence="8" key="1">
    <citation type="submission" date="2023-02" db="EMBL/GenBank/DDBJ databases">
        <title>Genome of toxic invasive species Heracleum sosnowskyi carries increased number of genes despite the absence of recent whole-genome duplications.</title>
        <authorList>
            <person name="Schelkunov M."/>
            <person name="Shtratnikova V."/>
            <person name="Makarenko M."/>
            <person name="Klepikova A."/>
            <person name="Omelchenko D."/>
            <person name="Novikova G."/>
            <person name="Obukhova E."/>
            <person name="Bogdanov V."/>
            <person name="Penin A."/>
            <person name="Logacheva M."/>
        </authorList>
    </citation>
    <scope>NUCLEOTIDE SEQUENCE</scope>
    <source>
        <strain evidence="8">Hsosn_3</strain>
        <tissue evidence="8">Leaf</tissue>
    </source>
</reference>
<keyword evidence="1" id="KW-0479">Metal-binding</keyword>
<gene>
    <name evidence="8" type="ORF">POM88_030467</name>
</gene>
<dbReference type="EMBL" id="JAUIZM010000007">
    <property type="protein sequence ID" value="KAK1374274.1"/>
    <property type="molecule type" value="Genomic_DNA"/>
</dbReference>
<evidence type="ECO:0000259" key="7">
    <source>
        <dbReference type="PROSITE" id="PS50089"/>
    </source>
</evidence>
<feature type="transmembrane region" description="Helical" evidence="6">
    <location>
        <begin position="163"/>
        <end position="182"/>
    </location>
</feature>
<reference evidence="8" key="2">
    <citation type="submission" date="2023-05" db="EMBL/GenBank/DDBJ databases">
        <authorList>
            <person name="Schelkunov M.I."/>
        </authorList>
    </citation>
    <scope>NUCLEOTIDE SEQUENCE</scope>
    <source>
        <strain evidence="8">Hsosn_3</strain>
        <tissue evidence="8">Leaf</tissue>
    </source>
</reference>
<dbReference type="InterPro" id="IPR001841">
    <property type="entry name" value="Znf_RING"/>
</dbReference>
<evidence type="ECO:0000256" key="4">
    <source>
        <dbReference type="PROSITE-ProRule" id="PRU00175"/>
    </source>
</evidence>
<evidence type="ECO:0000313" key="8">
    <source>
        <dbReference type="EMBL" id="KAK1374274.1"/>
    </source>
</evidence>
<evidence type="ECO:0000256" key="6">
    <source>
        <dbReference type="SAM" id="Phobius"/>
    </source>
</evidence>
<dbReference type="InterPro" id="IPR013083">
    <property type="entry name" value="Znf_RING/FYVE/PHD"/>
</dbReference>
<evidence type="ECO:0000256" key="2">
    <source>
        <dbReference type="ARBA" id="ARBA00022771"/>
    </source>
</evidence>
<dbReference type="InterPro" id="IPR017907">
    <property type="entry name" value="Znf_RING_CS"/>
</dbReference>
<name>A0AAD8HVL5_9APIA</name>
<keyword evidence="6" id="KW-1133">Transmembrane helix</keyword>
<dbReference type="InterPro" id="IPR038896">
    <property type="entry name" value="RNF170"/>
</dbReference>
<dbReference type="PROSITE" id="PS00518">
    <property type="entry name" value="ZF_RING_1"/>
    <property type="match status" value="1"/>
</dbReference>
<dbReference type="Proteomes" id="UP001237642">
    <property type="component" value="Unassembled WGS sequence"/>
</dbReference>
<keyword evidence="2 4" id="KW-0863">Zinc-finger</keyword>
<feature type="domain" description="RING-type" evidence="7">
    <location>
        <begin position="47"/>
        <end position="90"/>
    </location>
</feature>
<evidence type="ECO:0000256" key="1">
    <source>
        <dbReference type="ARBA" id="ARBA00022723"/>
    </source>
</evidence>
<sequence length="231" mass="26124">MLRRGISLLTHRNTNEDVGVERNEGSSAGCGQVKREGNDSPPDDDVCAICFGDFCVPCKTNCGHWFCGSCIMQFWHYKATIKRCKCPICSRLISVLTPEACLLGRQEKEVVDVLHNVHRYNCLFQGGFGGLLQVNILALPFLIKRIFQGLMDPDRFRINYYTARLLGLILGLLYHISPFNFIPTGGYTAHRLFELCAILLVVVLCFIGLCCRAISRRRLRRLVAGHNWNDL</sequence>
<protein>
    <submittedName>
        <fullName evidence="8">E3 ubiquitin-protein ligase RNF170</fullName>
    </submittedName>
</protein>
<dbReference type="PROSITE" id="PS50089">
    <property type="entry name" value="ZF_RING_2"/>
    <property type="match status" value="1"/>
</dbReference>
<feature type="region of interest" description="Disordered" evidence="5">
    <location>
        <begin position="19"/>
        <end position="40"/>
    </location>
</feature>